<comment type="subcellular location">
    <subcellularLocation>
        <location evidence="1">Golgi apparatus membrane</location>
        <topology evidence="1">Multi-pass membrane protein</topology>
    </subcellularLocation>
</comment>
<keyword evidence="5" id="KW-0653">Protein transport</keyword>
<evidence type="ECO:0000313" key="11">
    <source>
        <dbReference type="EMBL" id="EGG23884.1"/>
    </source>
</evidence>
<dbReference type="PANTHER" id="PTHR12952:SF0">
    <property type="entry name" value="PROTEIN SYS1 HOMOLOG"/>
    <property type="match status" value="1"/>
</dbReference>
<sequence>MFYKHTWDPKLIIGQIISVQCLYYAILAGLLYILDSIFLAPLSLDQMFSFHALNTSDSFGWVVIVAFLMNSVFGSICLRYIVERSKKCLDHAATVMVIHLVLVWSFSGFPRTASWWVVQIICCIVMAIVGEYLCMRKELMDIPLSRARELDSTPILIPPQLSMLSSPKLLSNRTGYSNLSTGSNSPLNQSGDISPV</sequence>
<dbReference type="GO" id="GO:0000139">
    <property type="term" value="C:Golgi membrane"/>
    <property type="evidence" value="ECO:0007669"/>
    <property type="project" value="UniProtKB-SubCell"/>
</dbReference>
<feature type="transmembrane region" description="Helical" evidence="10">
    <location>
        <begin position="59"/>
        <end position="81"/>
    </location>
</feature>
<gene>
    <name evidence="11" type="ORF">DFA_06022</name>
</gene>
<dbReference type="Pfam" id="PF09801">
    <property type="entry name" value="SYS1"/>
    <property type="match status" value="1"/>
</dbReference>
<evidence type="ECO:0000256" key="9">
    <source>
        <dbReference type="SAM" id="MobiDB-lite"/>
    </source>
</evidence>
<keyword evidence="4 10" id="KW-0812">Transmembrane</keyword>
<evidence type="ECO:0000256" key="5">
    <source>
        <dbReference type="ARBA" id="ARBA00022927"/>
    </source>
</evidence>
<feature type="transmembrane region" description="Helical" evidence="10">
    <location>
        <begin position="88"/>
        <end position="107"/>
    </location>
</feature>
<dbReference type="GeneID" id="14876078"/>
<evidence type="ECO:0000256" key="2">
    <source>
        <dbReference type="ARBA" id="ARBA00008160"/>
    </source>
</evidence>
<dbReference type="OrthoDB" id="542931at2759"/>
<evidence type="ECO:0000256" key="8">
    <source>
        <dbReference type="ARBA" id="ARBA00023136"/>
    </source>
</evidence>
<keyword evidence="12" id="KW-1185">Reference proteome</keyword>
<organism evidence="11 12">
    <name type="scientific">Cavenderia fasciculata</name>
    <name type="common">Slime mold</name>
    <name type="synonym">Dictyostelium fasciculatum</name>
    <dbReference type="NCBI Taxonomy" id="261658"/>
    <lineage>
        <taxon>Eukaryota</taxon>
        <taxon>Amoebozoa</taxon>
        <taxon>Evosea</taxon>
        <taxon>Eumycetozoa</taxon>
        <taxon>Dictyostelia</taxon>
        <taxon>Acytosteliales</taxon>
        <taxon>Cavenderiaceae</taxon>
        <taxon>Cavenderia</taxon>
    </lineage>
</organism>
<dbReference type="InterPro" id="IPR019185">
    <property type="entry name" value="Integral_membrane_SYS1-rel"/>
</dbReference>
<evidence type="ECO:0000256" key="10">
    <source>
        <dbReference type="SAM" id="Phobius"/>
    </source>
</evidence>
<dbReference type="AlphaFoldDB" id="F4PJW0"/>
<feature type="transmembrane region" description="Helical" evidence="10">
    <location>
        <begin position="21"/>
        <end position="39"/>
    </location>
</feature>
<dbReference type="GO" id="GO:0005802">
    <property type="term" value="C:trans-Golgi network"/>
    <property type="evidence" value="ECO:0007669"/>
    <property type="project" value="TreeGrafter"/>
</dbReference>
<dbReference type="GO" id="GO:0005829">
    <property type="term" value="C:cytosol"/>
    <property type="evidence" value="ECO:0007669"/>
    <property type="project" value="GOC"/>
</dbReference>
<feature type="transmembrane region" description="Helical" evidence="10">
    <location>
        <begin position="113"/>
        <end position="134"/>
    </location>
</feature>
<dbReference type="PANTHER" id="PTHR12952">
    <property type="entry name" value="SYS1"/>
    <property type="match status" value="1"/>
</dbReference>
<comment type="similarity">
    <text evidence="2">Belongs to the SYS1 family.</text>
</comment>
<dbReference type="GO" id="GO:0043001">
    <property type="term" value="P:Golgi to plasma membrane protein transport"/>
    <property type="evidence" value="ECO:0007669"/>
    <property type="project" value="TreeGrafter"/>
</dbReference>
<keyword evidence="6 10" id="KW-1133">Transmembrane helix</keyword>
<accession>F4PJW0</accession>
<reference evidence="12" key="1">
    <citation type="journal article" date="2011" name="Genome Res.">
        <title>Phylogeny-wide analysis of social amoeba genomes highlights ancient origins for complex intercellular communication.</title>
        <authorList>
            <person name="Heidel A.J."/>
            <person name="Lawal H.M."/>
            <person name="Felder M."/>
            <person name="Schilde C."/>
            <person name="Helps N.R."/>
            <person name="Tunggal B."/>
            <person name="Rivero F."/>
            <person name="John U."/>
            <person name="Schleicher M."/>
            <person name="Eichinger L."/>
            <person name="Platzer M."/>
            <person name="Noegel A.A."/>
            <person name="Schaap P."/>
            <person name="Gloeckner G."/>
        </authorList>
    </citation>
    <scope>NUCLEOTIDE SEQUENCE [LARGE SCALE GENOMIC DNA]</scope>
    <source>
        <strain evidence="12">SH3</strain>
    </source>
</reference>
<feature type="region of interest" description="Disordered" evidence="9">
    <location>
        <begin position="177"/>
        <end position="196"/>
    </location>
</feature>
<dbReference type="STRING" id="1054147.F4PJW0"/>
<protein>
    <recommendedName>
        <fullName evidence="13">Protein SYS1 homolog</fullName>
    </recommendedName>
</protein>
<keyword evidence="8 10" id="KW-0472">Membrane</keyword>
<evidence type="ECO:0000256" key="4">
    <source>
        <dbReference type="ARBA" id="ARBA00022692"/>
    </source>
</evidence>
<dbReference type="RefSeq" id="XP_004361735.1">
    <property type="nucleotide sequence ID" value="XM_004361678.1"/>
</dbReference>
<dbReference type="OMA" id="EYEMVGM"/>
<evidence type="ECO:0000256" key="7">
    <source>
        <dbReference type="ARBA" id="ARBA00023034"/>
    </source>
</evidence>
<dbReference type="GO" id="GO:0034067">
    <property type="term" value="P:protein localization to Golgi apparatus"/>
    <property type="evidence" value="ECO:0007669"/>
    <property type="project" value="TreeGrafter"/>
</dbReference>
<dbReference type="Proteomes" id="UP000007797">
    <property type="component" value="Unassembled WGS sequence"/>
</dbReference>
<evidence type="ECO:0000256" key="3">
    <source>
        <dbReference type="ARBA" id="ARBA00022448"/>
    </source>
</evidence>
<keyword evidence="3" id="KW-0813">Transport</keyword>
<proteinExistence type="inferred from homology"/>
<name>F4PJW0_CACFS</name>
<evidence type="ECO:0000313" key="12">
    <source>
        <dbReference type="Proteomes" id="UP000007797"/>
    </source>
</evidence>
<evidence type="ECO:0008006" key="13">
    <source>
        <dbReference type="Google" id="ProtNLM"/>
    </source>
</evidence>
<evidence type="ECO:0000256" key="1">
    <source>
        <dbReference type="ARBA" id="ARBA00004653"/>
    </source>
</evidence>
<keyword evidence="7" id="KW-0333">Golgi apparatus</keyword>
<dbReference type="GO" id="GO:0006895">
    <property type="term" value="P:Golgi to endosome transport"/>
    <property type="evidence" value="ECO:0007669"/>
    <property type="project" value="TreeGrafter"/>
</dbReference>
<evidence type="ECO:0000256" key="6">
    <source>
        <dbReference type="ARBA" id="ARBA00022989"/>
    </source>
</evidence>
<dbReference type="EMBL" id="GL883007">
    <property type="protein sequence ID" value="EGG23884.1"/>
    <property type="molecule type" value="Genomic_DNA"/>
</dbReference>
<dbReference type="KEGG" id="dfa:DFA_06022"/>